<dbReference type="SMART" id="SM00490">
    <property type="entry name" value="HELICc"/>
    <property type="match status" value="1"/>
</dbReference>
<keyword evidence="3" id="KW-0378">Hydrolase</keyword>
<dbReference type="NCBIfam" id="NF038325">
    <property type="entry name" value="DISARM_DrmAS"/>
    <property type="match status" value="1"/>
</dbReference>
<evidence type="ECO:0000313" key="3">
    <source>
        <dbReference type="EMBL" id="BCM86307.1"/>
    </source>
</evidence>
<evidence type="ECO:0000259" key="2">
    <source>
        <dbReference type="SMART" id="SM00490"/>
    </source>
</evidence>
<dbReference type="Gene3D" id="3.40.50.300">
    <property type="entry name" value="P-loop containing nucleotide triphosphate hydrolases"/>
    <property type="match status" value="1"/>
</dbReference>
<feature type="compositionally biased region" description="Basic and acidic residues" evidence="1">
    <location>
        <begin position="196"/>
        <end position="206"/>
    </location>
</feature>
<feature type="region of interest" description="Disordered" evidence="1">
    <location>
        <begin position="1309"/>
        <end position="1328"/>
    </location>
</feature>
<keyword evidence="3" id="KW-0547">Nucleotide-binding</keyword>
<evidence type="ECO:0000313" key="4">
    <source>
        <dbReference type="Proteomes" id="UP000663508"/>
    </source>
</evidence>
<organism evidence="3 4">
    <name type="scientific">Methylobacterium indicum</name>
    <dbReference type="NCBI Taxonomy" id="1775910"/>
    <lineage>
        <taxon>Bacteria</taxon>
        <taxon>Pseudomonadati</taxon>
        <taxon>Pseudomonadota</taxon>
        <taxon>Alphaproteobacteria</taxon>
        <taxon>Hyphomicrobiales</taxon>
        <taxon>Methylobacteriaceae</taxon>
        <taxon>Methylobacterium</taxon>
    </lineage>
</organism>
<dbReference type="Proteomes" id="UP000663508">
    <property type="component" value="Chromosome"/>
</dbReference>
<dbReference type="SUPFAM" id="SSF52540">
    <property type="entry name" value="P-loop containing nucleoside triphosphate hydrolases"/>
    <property type="match status" value="1"/>
</dbReference>
<name>A0A8H8WYJ1_9HYPH</name>
<dbReference type="RefSeq" id="WP_207179320.1">
    <property type="nucleotide sequence ID" value="NZ_AP024145.1"/>
</dbReference>
<keyword evidence="3" id="KW-0067">ATP-binding</keyword>
<protein>
    <submittedName>
        <fullName evidence="3">Helicase</fullName>
    </submittedName>
</protein>
<sequence length="1328" mass="146824">MTDANGVRNARSANAWLLTSVSSSRTILSVDTLSDLSESALSNGDFVIVLDAGGKVCSLARILRLALKPGGLQIWTDRVHITNAGLSPTDFGLSVPKASIQRLPWNDFLSALSKVGISAPDQIPLINDANYIRTLLELAVRDDLLGPAGGPEELIKDMSVRDRYLVGKIAPRQPVDDMVTSIEPATAADEAGDLEDERRAPTHEPGAEFPSTTGRVVPEDDGLDEIDTSNNQSLIPSSVGMTFCVAPDVTALSVDVRWGRYERVPGRDHDYVKRRKDRKTGVEEETKVKVWRRVPSGGPLSLPLIDGPIRPLHPDPERPEVMLQGTTRTNAQGERLVTLFLVNSQIEPDNNKDEAWLFQPEIAVRAPKGRGDAIFRRRPAAEQVVDDDERDRLSLIYRARVEFAVGHGISVHATVDDEDHTKARAIRTEVMPSYEVAATETPGERPLDREAMRRMVARGWLDMSRLASMAEDELREALSCLVDDYAAWIADQRARLPADVAGYETAAKDVLDRCDETLKRLREGMSVLLAGPKALEAFRFANSAMASQRVRSIYALKRRRGQPADLAKEDVPRNRSWRPFQLAFLLLSIPSLTDPRHPDRTSPTEAFADLLWFPTGGGKTEAYLGVAAYAIGMRRLDPMLGDMDGSRGLSVIMRYTLRLLTLQQFQRATTLLCAMEVIRRADATRWGAEPFSLGLWVGNKVTPGRTEDAHAAVEALRSRDRNPGGVASPAQLTSCPWCGSGILPGRDIHVDKTVGRTSIFCGDPLGQCDFTRAKSASNALPGLPVKVVDEEIYHRPPTMMIATVDKFAMMAWRPEVRNLFGRVDQECERHGLLWPGHECGTGHTARQGHPRARVLTARAIRPPDLVIQDEFHLISGPLGTMVGLYETAVDALSAWQIGAKTVRPKVIASTATVRRAEDQVRNVFMRRISVFPPSGLDVEDNFFSVQRSIAERPGRRYLGICAPGSSRPAVLIRTYTAFLTASQALFDVFGPVADPYMTLVGYFNSLRELGGMKRLAEDDVQTRSFRVEMSLVDRPGLAQRRIGDVGELTSRVSSQEIPKRLDQLEIPFGGTFDAAKDRWVQDRQKGDPIPVDVVLATNMLSVGVDVNRLGVMVVNGQPKGTAEYIQATSRVGRAFPGLVATVLTWARPRDLSHYESFEHFHATFYQHVEAQSVTPFSPRALDRGLTGTMLSIMRHAYRPFAPNDGAGQMNSPTRTEMLETAHAIGERTWEVTEDPVKKTLAEDEMKSRADDWADQSGVIGRTLVYQRYGAGPTAYPLLTAPGVAAWTDWTVPMSMREVEPGVRLVMEDNRSTFDPPWRPRATAEEDRT</sequence>
<dbReference type="Pfam" id="PF00271">
    <property type="entry name" value="Helicase_C"/>
    <property type="match status" value="1"/>
</dbReference>
<dbReference type="InterPro" id="IPR001650">
    <property type="entry name" value="Helicase_C-like"/>
</dbReference>
<dbReference type="CDD" id="cd18785">
    <property type="entry name" value="SF2_C"/>
    <property type="match status" value="1"/>
</dbReference>
<feature type="domain" description="Helicase C-terminal" evidence="2">
    <location>
        <begin position="1055"/>
        <end position="1135"/>
    </location>
</feature>
<accession>A0A8H8WYJ1</accession>
<gene>
    <name evidence="3" type="ORF">mvi_47680</name>
</gene>
<dbReference type="InterPro" id="IPR027417">
    <property type="entry name" value="P-loop_NTPase"/>
</dbReference>
<dbReference type="EMBL" id="AP024145">
    <property type="protein sequence ID" value="BCM86307.1"/>
    <property type="molecule type" value="Genomic_DNA"/>
</dbReference>
<keyword evidence="3" id="KW-0347">Helicase</keyword>
<evidence type="ECO:0000256" key="1">
    <source>
        <dbReference type="SAM" id="MobiDB-lite"/>
    </source>
</evidence>
<dbReference type="KEGG" id="mind:mvi_47680"/>
<proteinExistence type="predicted"/>
<reference evidence="3" key="1">
    <citation type="submission" date="2020-11" db="EMBL/GenBank/DDBJ databases">
        <title>Complete genome sequence of a novel pathogenic Methylobacterium strain isolated from rice in Vietnam.</title>
        <authorList>
            <person name="Lai K."/>
            <person name="Okazaki S."/>
            <person name="Higashi K."/>
            <person name="Mori H."/>
            <person name="Toyoda A."/>
            <person name="Kurokawa K."/>
        </authorList>
    </citation>
    <scope>NUCLEOTIDE SEQUENCE</scope>
    <source>
        <strain evidence="3">VL1</strain>
    </source>
</reference>
<dbReference type="GO" id="GO:0004386">
    <property type="term" value="F:helicase activity"/>
    <property type="evidence" value="ECO:0007669"/>
    <property type="project" value="UniProtKB-KW"/>
</dbReference>
<feature type="region of interest" description="Disordered" evidence="1">
    <location>
        <begin position="185"/>
        <end position="232"/>
    </location>
</feature>